<evidence type="ECO:0000256" key="4">
    <source>
        <dbReference type="PROSITE-ProRule" id="PRU00409"/>
    </source>
</evidence>
<organism evidence="6 7">
    <name type="scientific">Lactiplantibacillus pentosus DSM 20314</name>
    <dbReference type="NCBI Taxonomy" id="1423791"/>
    <lineage>
        <taxon>Bacteria</taxon>
        <taxon>Bacillati</taxon>
        <taxon>Bacillota</taxon>
        <taxon>Bacilli</taxon>
        <taxon>Lactobacillales</taxon>
        <taxon>Lactobacillaceae</taxon>
        <taxon>Lactiplantibacillus</taxon>
    </lineage>
</organism>
<dbReference type="PANTHER" id="PTHR43585:SF2">
    <property type="entry name" value="ATP-GRASP ENZYME FSQD"/>
    <property type="match status" value="1"/>
</dbReference>
<dbReference type="PROSITE" id="PS50975">
    <property type="entry name" value="ATP_GRASP"/>
    <property type="match status" value="1"/>
</dbReference>
<dbReference type="GO" id="GO:0005524">
    <property type="term" value="F:ATP binding"/>
    <property type="evidence" value="ECO:0007669"/>
    <property type="project" value="UniProtKB-UniRule"/>
</dbReference>
<dbReference type="GO" id="GO:0046872">
    <property type="term" value="F:metal ion binding"/>
    <property type="evidence" value="ECO:0007669"/>
    <property type="project" value="InterPro"/>
</dbReference>
<dbReference type="PANTHER" id="PTHR43585">
    <property type="entry name" value="FUMIPYRROLE BIOSYNTHESIS PROTEIN C"/>
    <property type="match status" value="1"/>
</dbReference>
<dbReference type="Proteomes" id="UP000051020">
    <property type="component" value="Unassembled WGS sequence"/>
</dbReference>
<evidence type="ECO:0000313" key="7">
    <source>
        <dbReference type="Proteomes" id="UP000051020"/>
    </source>
</evidence>
<name>A0A837R9N2_LACPE</name>
<dbReference type="SUPFAM" id="SSF56059">
    <property type="entry name" value="Glutathione synthetase ATP-binding domain-like"/>
    <property type="match status" value="1"/>
</dbReference>
<dbReference type="RefSeq" id="WP_050339828.1">
    <property type="nucleotide sequence ID" value="NZ_AZCU01000008.1"/>
</dbReference>
<proteinExistence type="predicted"/>
<sequence>MNYVLVGKSVVIARKIHQVSPQSNLLIVDEQSNLSEISMPAEIQAAHYGEIAYQNEPQIDQLVAQLNGRSVDAIIPAFERTVTLANQLAAAMQRPRIGDLGAKLFRNKLALRSFCQDLPINQPAYQQVTSIEQLRTFFKAHGAMILKPTTLAGSLGVVKITDEAQLASEFAFCQQIAEDADEPVALMAEEMITGAEYSCEYVVQSGHVIFQNLTKKFKFHNEFFVESGHLVPAIVNGQLRQAIYQMMDCLVNAAEIDTAVLHAEWLVTADNQPYLVECAGRRPGDRIVDLITAAYGDDFLWKYCQLLAGQPVSFNATTRNFASQTYFDAQPGVIVNIEHEAALDPCPHQLAVSVGDSVPVFSDSEKRLGYVIISDPDFFHLEDLRHELLATFKIVTEKKAD</sequence>
<keyword evidence="1" id="KW-0436">Ligase</keyword>
<evidence type="ECO:0000256" key="3">
    <source>
        <dbReference type="ARBA" id="ARBA00022840"/>
    </source>
</evidence>
<accession>A0A837R9N2</accession>
<evidence type="ECO:0000313" key="6">
    <source>
        <dbReference type="EMBL" id="KRK25313.1"/>
    </source>
</evidence>
<dbReference type="InterPro" id="IPR052032">
    <property type="entry name" value="ATP-dep_AA_Ligase"/>
</dbReference>
<comment type="caution">
    <text evidence="6">The sequence shown here is derived from an EMBL/GenBank/DDBJ whole genome shotgun (WGS) entry which is preliminary data.</text>
</comment>
<evidence type="ECO:0000256" key="1">
    <source>
        <dbReference type="ARBA" id="ARBA00022598"/>
    </source>
</evidence>
<dbReference type="EMBL" id="AZCU01000008">
    <property type="protein sequence ID" value="KRK25313.1"/>
    <property type="molecule type" value="Genomic_DNA"/>
</dbReference>
<dbReference type="AlphaFoldDB" id="A0A837R9N2"/>
<protein>
    <recommendedName>
        <fullName evidence="5">ATP-grasp domain-containing protein</fullName>
    </recommendedName>
</protein>
<feature type="domain" description="ATP-grasp" evidence="5">
    <location>
        <begin position="112"/>
        <end position="308"/>
    </location>
</feature>
<keyword evidence="2 4" id="KW-0547">Nucleotide-binding</keyword>
<dbReference type="Gene3D" id="3.30.470.20">
    <property type="entry name" value="ATP-grasp fold, B domain"/>
    <property type="match status" value="1"/>
</dbReference>
<dbReference type="GO" id="GO:0016874">
    <property type="term" value="F:ligase activity"/>
    <property type="evidence" value="ECO:0007669"/>
    <property type="project" value="UniProtKB-KW"/>
</dbReference>
<dbReference type="Pfam" id="PF13535">
    <property type="entry name" value="ATP-grasp_4"/>
    <property type="match status" value="1"/>
</dbReference>
<keyword evidence="3 4" id="KW-0067">ATP-binding</keyword>
<dbReference type="GeneID" id="49395192"/>
<reference evidence="6 7" key="1">
    <citation type="journal article" date="2015" name="Genome Announc.">
        <title>Expanding the biotechnology potential of lactobacilli through comparative genomics of 213 strains and associated genera.</title>
        <authorList>
            <person name="Sun Z."/>
            <person name="Harris H.M."/>
            <person name="McCann A."/>
            <person name="Guo C."/>
            <person name="Argimon S."/>
            <person name="Zhang W."/>
            <person name="Yang X."/>
            <person name="Jeffery I.B."/>
            <person name="Cooney J.C."/>
            <person name="Kagawa T.F."/>
            <person name="Liu W."/>
            <person name="Song Y."/>
            <person name="Salvetti E."/>
            <person name="Wrobel A."/>
            <person name="Rasinkangas P."/>
            <person name="Parkhill J."/>
            <person name="Rea M.C."/>
            <person name="O'Sullivan O."/>
            <person name="Ritari J."/>
            <person name="Douillard F.P."/>
            <person name="Paul Ross R."/>
            <person name="Yang R."/>
            <person name="Briner A.E."/>
            <person name="Felis G.E."/>
            <person name="de Vos W.M."/>
            <person name="Barrangou R."/>
            <person name="Klaenhammer T.R."/>
            <person name="Caufield P.W."/>
            <person name="Cui Y."/>
            <person name="Zhang H."/>
            <person name="O'Toole P.W."/>
        </authorList>
    </citation>
    <scope>NUCLEOTIDE SEQUENCE [LARGE SCALE GENOMIC DNA]</scope>
    <source>
        <strain evidence="6 7">DSM 20314</strain>
    </source>
</reference>
<dbReference type="InterPro" id="IPR011761">
    <property type="entry name" value="ATP-grasp"/>
</dbReference>
<gene>
    <name evidence="6" type="ORF">FD24_GL003161</name>
</gene>
<evidence type="ECO:0000256" key="2">
    <source>
        <dbReference type="ARBA" id="ARBA00022741"/>
    </source>
</evidence>
<evidence type="ECO:0000259" key="5">
    <source>
        <dbReference type="PROSITE" id="PS50975"/>
    </source>
</evidence>